<dbReference type="PANTHER" id="PTHR12411">
    <property type="entry name" value="CYSTEINE PROTEASE FAMILY C1-RELATED"/>
    <property type="match status" value="1"/>
</dbReference>
<dbReference type="GO" id="GO:0008234">
    <property type="term" value="F:cysteine-type peptidase activity"/>
    <property type="evidence" value="ECO:0007669"/>
    <property type="project" value="UniProtKB-KW"/>
</dbReference>
<evidence type="ECO:0000259" key="9">
    <source>
        <dbReference type="SMART" id="SM00645"/>
    </source>
</evidence>
<keyword evidence="6" id="KW-0865">Zymogen</keyword>
<evidence type="ECO:0000256" key="6">
    <source>
        <dbReference type="ARBA" id="ARBA00023145"/>
    </source>
</evidence>
<accession>A0AA39HH02</accession>
<dbReference type="InterPro" id="IPR038765">
    <property type="entry name" value="Papain-like_cys_pep_sf"/>
</dbReference>
<keyword evidence="11" id="KW-1185">Reference proteome</keyword>
<keyword evidence="4" id="KW-0378">Hydrolase</keyword>
<dbReference type="PRINTS" id="PR00705">
    <property type="entry name" value="PAPAIN"/>
</dbReference>
<dbReference type="AlphaFoldDB" id="A0AA39HH02"/>
<dbReference type="InterPro" id="IPR000668">
    <property type="entry name" value="Peptidase_C1A_C"/>
</dbReference>
<evidence type="ECO:0000256" key="8">
    <source>
        <dbReference type="SAM" id="SignalP"/>
    </source>
</evidence>
<evidence type="ECO:0000313" key="11">
    <source>
        <dbReference type="Proteomes" id="UP001175271"/>
    </source>
</evidence>
<organism evidence="10 11">
    <name type="scientific">Steinernema hermaphroditum</name>
    <dbReference type="NCBI Taxonomy" id="289476"/>
    <lineage>
        <taxon>Eukaryota</taxon>
        <taxon>Metazoa</taxon>
        <taxon>Ecdysozoa</taxon>
        <taxon>Nematoda</taxon>
        <taxon>Chromadorea</taxon>
        <taxon>Rhabditida</taxon>
        <taxon>Tylenchina</taxon>
        <taxon>Panagrolaimomorpha</taxon>
        <taxon>Strongyloidoidea</taxon>
        <taxon>Steinernematidae</taxon>
        <taxon>Steinernema</taxon>
    </lineage>
</organism>
<name>A0AA39HH02_9BILA</name>
<keyword evidence="7" id="KW-1015">Disulfide bond</keyword>
<protein>
    <recommendedName>
        <fullName evidence="9">Peptidase C1A papain C-terminal domain-containing protein</fullName>
    </recommendedName>
</protein>
<dbReference type="InterPro" id="IPR000169">
    <property type="entry name" value="Pept_cys_AS"/>
</dbReference>
<keyword evidence="2" id="KW-0645">Protease</keyword>
<sequence>MVSRIPPPIPPNAPLQRSLLFLCLLAVGAHAYSRFYEESPKIQTLKNTRFADRKISRHAEHLSGQELVDYINSHQNLWKAKLNPKLNEYDEGAKWGLMGVNNVRHSIKAKKHLSSTKDLVMDLPTHFDSREEWPRCQSIKDIRDQSSCGSCWAFGAVEAMSDRICIASHGELQVRLSAADLLSCCTSCGFGCDGGDPMAAWRFWVKQGIVTGSNFTQHEGCRPYPFPPCEHHSNKTHYEPCKHDLYPTPKCEHSCQNSYHRTYAEDKFYGKDAYAVADNVEAIQKELKKNGPLEVAFEVYEDFLNYAGGVYVHQAGKLGGGHAVKLIGWGEENSVPYWLVANSWNTDWGEDGFFRILRGVDECGIESGVVGGIPKLRNLRRSQWYDRDDSSEFF</sequence>
<dbReference type="FunFam" id="3.90.70.10:FF:000031">
    <property type="entry name" value="Cathepsin B"/>
    <property type="match status" value="1"/>
</dbReference>
<proteinExistence type="inferred from homology"/>
<dbReference type="PROSITE" id="PS00139">
    <property type="entry name" value="THIOL_PROTEASE_CYS"/>
    <property type="match status" value="1"/>
</dbReference>
<dbReference type="Gene3D" id="3.90.70.10">
    <property type="entry name" value="Cysteine proteinases"/>
    <property type="match status" value="1"/>
</dbReference>
<evidence type="ECO:0000256" key="3">
    <source>
        <dbReference type="ARBA" id="ARBA00022729"/>
    </source>
</evidence>
<evidence type="ECO:0000256" key="5">
    <source>
        <dbReference type="ARBA" id="ARBA00022807"/>
    </source>
</evidence>
<comment type="similarity">
    <text evidence="1">Belongs to the peptidase C1 family.</text>
</comment>
<gene>
    <name evidence="10" type="ORF">QR680_017846</name>
</gene>
<dbReference type="Proteomes" id="UP001175271">
    <property type="component" value="Unassembled WGS sequence"/>
</dbReference>
<feature type="domain" description="Peptidase C1A papain C-terminal" evidence="9">
    <location>
        <begin position="123"/>
        <end position="373"/>
    </location>
</feature>
<dbReference type="InterPro" id="IPR025660">
    <property type="entry name" value="Pept_his_AS"/>
</dbReference>
<reference evidence="10" key="1">
    <citation type="submission" date="2023-06" db="EMBL/GenBank/DDBJ databases">
        <title>Genomic analysis of the entomopathogenic nematode Steinernema hermaphroditum.</title>
        <authorList>
            <person name="Schwarz E.M."/>
            <person name="Heppert J.K."/>
            <person name="Baniya A."/>
            <person name="Schwartz H.T."/>
            <person name="Tan C.-H."/>
            <person name="Antoshechkin I."/>
            <person name="Sternberg P.W."/>
            <person name="Goodrich-Blair H."/>
            <person name="Dillman A.R."/>
        </authorList>
    </citation>
    <scope>NUCLEOTIDE SEQUENCE</scope>
    <source>
        <strain evidence="10">PS9179</strain>
        <tissue evidence="10">Whole animal</tissue>
    </source>
</reference>
<evidence type="ECO:0000256" key="4">
    <source>
        <dbReference type="ARBA" id="ARBA00022801"/>
    </source>
</evidence>
<feature type="chain" id="PRO_5041253576" description="Peptidase C1A papain C-terminal domain-containing protein" evidence="8">
    <location>
        <begin position="32"/>
        <end position="394"/>
    </location>
</feature>
<evidence type="ECO:0000256" key="1">
    <source>
        <dbReference type="ARBA" id="ARBA00008455"/>
    </source>
</evidence>
<keyword evidence="3 8" id="KW-0732">Signal</keyword>
<dbReference type="Pfam" id="PF00112">
    <property type="entry name" value="Peptidase_C1"/>
    <property type="match status" value="1"/>
</dbReference>
<dbReference type="CDD" id="cd02620">
    <property type="entry name" value="Peptidase_C1A_CathepsinB"/>
    <property type="match status" value="1"/>
</dbReference>
<evidence type="ECO:0000256" key="7">
    <source>
        <dbReference type="ARBA" id="ARBA00023157"/>
    </source>
</evidence>
<evidence type="ECO:0000313" key="10">
    <source>
        <dbReference type="EMBL" id="KAK0405194.1"/>
    </source>
</evidence>
<dbReference type="InterPro" id="IPR013128">
    <property type="entry name" value="Peptidase_C1A"/>
</dbReference>
<evidence type="ECO:0000256" key="2">
    <source>
        <dbReference type="ARBA" id="ARBA00022670"/>
    </source>
</evidence>
<keyword evidence="5" id="KW-0788">Thiol protease</keyword>
<dbReference type="SUPFAM" id="SSF54001">
    <property type="entry name" value="Cysteine proteinases"/>
    <property type="match status" value="1"/>
</dbReference>
<feature type="signal peptide" evidence="8">
    <location>
        <begin position="1"/>
        <end position="31"/>
    </location>
</feature>
<dbReference type="PROSITE" id="PS00639">
    <property type="entry name" value="THIOL_PROTEASE_HIS"/>
    <property type="match status" value="1"/>
</dbReference>
<dbReference type="GO" id="GO:0006508">
    <property type="term" value="P:proteolysis"/>
    <property type="evidence" value="ECO:0007669"/>
    <property type="project" value="UniProtKB-KW"/>
</dbReference>
<comment type="caution">
    <text evidence="10">The sequence shown here is derived from an EMBL/GenBank/DDBJ whole genome shotgun (WGS) entry which is preliminary data.</text>
</comment>
<dbReference type="InterPro" id="IPR025661">
    <property type="entry name" value="Pept_asp_AS"/>
</dbReference>
<dbReference type="PROSITE" id="PS00640">
    <property type="entry name" value="THIOL_PROTEASE_ASN"/>
    <property type="match status" value="1"/>
</dbReference>
<dbReference type="SMART" id="SM00645">
    <property type="entry name" value="Pept_C1"/>
    <property type="match status" value="1"/>
</dbReference>
<dbReference type="EMBL" id="JAUCMV010000004">
    <property type="protein sequence ID" value="KAK0405194.1"/>
    <property type="molecule type" value="Genomic_DNA"/>
</dbReference>